<keyword evidence="1" id="KW-0326">Glycosidase</keyword>
<proteinExistence type="predicted"/>
<dbReference type="Proteomes" id="UP000550787">
    <property type="component" value="Unassembled WGS sequence"/>
</dbReference>
<comment type="caution">
    <text evidence="1">The sequence shown here is derived from an EMBL/GenBank/DDBJ whole genome shotgun (WGS) entry which is preliminary data.</text>
</comment>
<dbReference type="InterPro" id="IPR055151">
    <property type="entry name" value="GH113"/>
</dbReference>
<evidence type="ECO:0000313" key="2">
    <source>
        <dbReference type="Proteomes" id="UP000550787"/>
    </source>
</evidence>
<dbReference type="CDD" id="cd19608">
    <property type="entry name" value="GH113_mannanase-like"/>
    <property type="match status" value="1"/>
</dbReference>
<dbReference type="InterPro" id="IPR017853">
    <property type="entry name" value="GH"/>
</dbReference>
<organism evidence="1 2">
    <name type="scientific">Gluconacetobacter diazotrophicus</name>
    <name type="common">Acetobacter diazotrophicus</name>
    <dbReference type="NCBI Taxonomy" id="33996"/>
    <lineage>
        <taxon>Bacteria</taxon>
        <taxon>Pseudomonadati</taxon>
        <taxon>Pseudomonadota</taxon>
        <taxon>Alphaproteobacteria</taxon>
        <taxon>Acetobacterales</taxon>
        <taxon>Acetobacteraceae</taxon>
        <taxon>Gluconacetobacter</taxon>
    </lineage>
</organism>
<gene>
    <name evidence="1" type="ORF">HLH33_10605</name>
</gene>
<dbReference type="AlphaFoldDB" id="A0A7W4I5R2"/>
<reference evidence="1 2" key="1">
    <citation type="submission" date="2020-04" db="EMBL/GenBank/DDBJ databases">
        <title>Description of novel Gluconacetobacter.</title>
        <authorList>
            <person name="Sombolestani A."/>
        </authorList>
    </citation>
    <scope>NUCLEOTIDE SEQUENCE [LARGE SCALE GENOMIC DNA]</scope>
    <source>
        <strain evidence="1 2">LMG 7603</strain>
    </source>
</reference>
<dbReference type="EMBL" id="JABEQG010000018">
    <property type="protein sequence ID" value="MBB2156756.1"/>
    <property type="molecule type" value="Genomic_DNA"/>
</dbReference>
<dbReference type="GO" id="GO:0016798">
    <property type="term" value="F:hydrolase activity, acting on glycosyl bonds"/>
    <property type="evidence" value="ECO:0007669"/>
    <property type="project" value="UniProtKB-KW"/>
</dbReference>
<accession>A0A7W4I5R2</accession>
<evidence type="ECO:0000313" key="1">
    <source>
        <dbReference type="EMBL" id="MBB2156756.1"/>
    </source>
</evidence>
<protein>
    <submittedName>
        <fullName evidence="1">Glycosidase-like protein</fullName>
    </submittedName>
</protein>
<name>A0A7W4I5R2_GLUDI</name>
<keyword evidence="1" id="KW-0378">Hydrolase</keyword>
<sequence>MLVPVLVVALFLLRPASYWTGANVKMSADAPWGSPAARESMARLAHAGASVAMQVAFAWQPTPESDTPVLGADSQPDVVRAGLKDIKAAGLEPILKIHLWIPWHWAGQVAPAHPALWFRNYARTILPLVAVAREEGVATIVIATELRGVEKAEGWPDFVKTIRAAYPGHLAYDADNPEQAEAFQHWDLFDVITTSLYTALPDDRPGRLRVMRDTAGHLRALGQRWQRPVWVAELGLRSGQGVLSRPWMSPEELKVPVDLNIQRDVLEDWRTVLVRHGVRGISFWCWYTDPRAGGPDDSDFTLQNKPGEAVLKK</sequence>
<dbReference type="Gene3D" id="3.20.20.80">
    <property type="entry name" value="Glycosidases"/>
    <property type="match status" value="1"/>
</dbReference>
<dbReference type="Pfam" id="PF22612">
    <property type="entry name" value="GH113"/>
    <property type="match status" value="1"/>
</dbReference>
<dbReference type="SUPFAM" id="SSF51445">
    <property type="entry name" value="(Trans)glycosidases"/>
    <property type="match status" value="1"/>
</dbReference>